<feature type="coiled-coil region" evidence="1">
    <location>
        <begin position="60"/>
        <end position="87"/>
    </location>
</feature>
<dbReference type="InterPro" id="IPR036689">
    <property type="entry name" value="ESAT-6-like_sf"/>
</dbReference>
<sequence>MSVEEQGFIDTSITGDPQAIRDAASRLETLASAVNDLLLEETGLMTVPLDVWMGATATAYENVRMDVENATRELDTAIEDAAEVLRAFAAQIEYRREDMQDLMAHAAFEGFSIEVEKILAPDPLPEEPAASVNDPLDVQIVAAQAYEDLVRRWNEYPLLAAKRDDIVSRYQSWITRNFGEVSDTCFGSMLVEKVFTNLKETLDQPQQLIPDAVTQALDHRVSVVEDAVTARETAKIKARAGNPQKVVSAPELEAALERSTTLKKAAGLARGASEFATFAGAAFVAWDVATTEESPSAHLIGGALGLVAGAAAGSATGLALEGNVFAALGAGAVVASAANASGTNAYEQMMPLEWRDWFDESLRDQREAIGFAW</sequence>
<comment type="caution">
    <text evidence="3">The sequence shown here is derived from an EMBL/GenBank/DDBJ whole genome shotgun (WGS) entry which is preliminary data.</text>
</comment>
<evidence type="ECO:0000313" key="4">
    <source>
        <dbReference type="Proteomes" id="UP000617426"/>
    </source>
</evidence>
<dbReference type="Gene3D" id="1.10.287.1060">
    <property type="entry name" value="ESAT-6-like"/>
    <property type="match status" value="1"/>
</dbReference>
<accession>A0A923E8J2</accession>
<evidence type="ECO:0000259" key="2">
    <source>
        <dbReference type="Pfam" id="PF21725"/>
    </source>
</evidence>
<gene>
    <name evidence="3" type="ORF">HD592_002071</name>
</gene>
<keyword evidence="4" id="KW-1185">Reference proteome</keyword>
<evidence type="ECO:0000256" key="1">
    <source>
        <dbReference type="SAM" id="Coils"/>
    </source>
</evidence>
<proteinExistence type="predicted"/>
<dbReference type="EMBL" id="JACHMK010000001">
    <property type="protein sequence ID" value="MBB6335506.1"/>
    <property type="molecule type" value="Genomic_DNA"/>
</dbReference>
<evidence type="ECO:0000313" key="3">
    <source>
        <dbReference type="EMBL" id="MBB6335506.1"/>
    </source>
</evidence>
<dbReference type="Proteomes" id="UP000617426">
    <property type="component" value="Unassembled WGS sequence"/>
</dbReference>
<organism evidence="3 4">
    <name type="scientific">Schaalia hyovaginalis</name>
    <dbReference type="NCBI Taxonomy" id="29316"/>
    <lineage>
        <taxon>Bacteria</taxon>
        <taxon>Bacillati</taxon>
        <taxon>Actinomycetota</taxon>
        <taxon>Actinomycetes</taxon>
        <taxon>Actinomycetales</taxon>
        <taxon>Actinomycetaceae</taxon>
        <taxon>Schaalia</taxon>
    </lineage>
</organism>
<dbReference type="SUPFAM" id="SSF140453">
    <property type="entry name" value="EsxAB dimer-like"/>
    <property type="match status" value="1"/>
</dbReference>
<dbReference type="RefSeq" id="WP_184453913.1">
    <property type="nucleotide sequence ID" value="NZ_JACHMK010000001.1"/>
</dbReference>
<feature type="domain" description="Putative T7SS secretion signal" evidence="2">
    <location>
        <begin position="13"/>
        <end position="97"/>
    </location>
</feature>
<keyword evidence="1" id="KW-0175">Coiled coil</keyword>
<reference evidence="3" key="1">
    <citation type="submission" date="2020-08" db="EMBL/GenBank/DDBJ databases">
        <title>Sequencing the genomes of 1000 actinobacteria strains.</title>
        <authorList>
            <person name="Klenk H.-P."/>
        </authorList>
    </citation>
    <scope>NUCLEOTIDE SEQUENCE</scope>
    <source>
        <strain evidence="3">DSM 10695</strain>
    </source>
</reference>
<protein>
    <submittedName>
        <fullName evidence="3">Uncharacterized protein YukE</fullName>
    </submittedName>
</protein>
<name>A0A923E8J2_9ACTO</name>
<dbReference type="Pfam" id="PF21725">
    <property type="entry name" value="T7SS_signal"/>
    <property type="match status" value="1"/>
</dbReference>
<dbReference type="AlphaFoldDB" id="A0A923E8J2"/>
<dbReference type="InterPro" id="IPR049082">
    <property type="entry name" value="T7SS_signal"/>
</dbReference>